<gene>
    <name evidence="4" type="ORF">BKA15_004861</name>
</gene>
<evidence type="ECO:0000259" key="3">
    <source>
        <dbReference type="Pfam" id="PF22725"/>
    </source>
</evidence>
<keyword evidence="5" id="KW-1185">Reference proteome</keyword>
<dbReference type="Gene3D" id="3.40.50.720">
    <property type="entry name" value="NAD(P)-binding Rossmann-like Domain"/>
    <property type="match status" value="1"/>
</dbReference>
<name>A0A7Y9LD52_9ACTN</name>
<dbReference type="SUPFAM" id="SSF55347">
    <property type="entry name" value="Glyceraldehyde-3-phosphate dehydrogenase-like, C-terminal domain"/>
    <property type="match status" value="1"/>
</dbReference>
<dbReference type="PANTHER" id="PTHR43818">
    <property type="entry name" value="BCDNA.GH03377"/>
    <property type="match status" value="1"/>
</dbReference>
<dbReference type="InterPro" id="IPR000683">
    <property type="entry name" value="Gfo/Idh/MocA-like_OxRdtase_N"/>
</dbReference>
<accession>A0A7Y9LD52</accession>
<reference evidence="4 5" key="1">
    <citation type="submission" date="2020-07" db="EMBL/GenBank/DDBJ databases">
        <title>Sequencing the genomes of 1000 actinobacteria strains.</title>
        <authorList>
            <person name="Klenk H.-P."/>
        </authorList>
    </citation>
    <scope>NUCLEOTIDE SEQUENCE [LARGE SCALE GENOMIC DNA]</scope>
    <source>
        <strain evidence="4 5">DSM 22083</strain>
    </source>
</reference>
<evidence type="ECO:0000256" key="1">
    <source>
        <dbReference type="ARBA" id="ARBA00023002"/>
    </source>
</evidence>
<evidence type="ECO:0000313" key="4">
    <source>
        <dbReference type="EMBL" id="NYE73532.1"/>
    </source>
</evidence>
<sequence>MIDSVIRVGVVGAGGNTKLHHLPKLQAIEGVEVVAVSNRTRGSGQAVADEFGIPRVADHWSELIADPEIDAIVIGTWPNLHAQVTIAALESGKHVLCEARLARTVAEAKQMIVAAERRPRLITQVVPSPFTLEYDATISRLLGEGYLGDLVAVEITDRSGFVDPAAARTWRQTTAISGVNIMSLGIWYEAMQRWLGDAAWVMAAGRTMITRRPGAGGASEIVDVPDHLDVIGALPSGAQLRIAVSQVTGHAPANGVWLYGTDGTLRLTGDGLFGARRGEAEPTKIDIPDAERIGWRVEEEFIGAIRGSEPVRRTTFADGLGYLIFTEAVWRSVRERRVIHLSELA</sequence>
<dbReference type="Pfam" id="PF01408">
    <property type="entry name" value="GFO_IDH_MocA"/>
    <property type="match status" value="1"/>
</dbReference>
<dbReference type="PANTHER" id="PTHR43818:SF11">
    <property type="entry name" value="BCDNA.GH03377"/>
    <property type="match status" value="1"/>
</dbReference>
<protein>
    <submittedName>
        <fullName evidence="4">Putative dehydrogenase</fullName>
    </submittedName>
</protein>
<proteinExistence type="predicted"/>
<dbReference type="RefSeq" id="WP_179755088.1">
    <property type="nucleotide sequence ID" value="NZ_JACCBU010000001.1"/>
</dbReference>
<dbReference type="Proteomes" id="UP000569914">
    <property type="component" value="Unassembled WGS sequence"/>
</dbReference>
<dbReference type="EMBL" id="JACCBU010000001">
    <property type="protein sequence ID" value="NYE73532.1"/>
    <property type="molecule type" value="Genomic_DNA"/>
</dbReference>
<keyword evidence="1" id="KW-0560">Oxidoreductase</keyword>
<feature type="domain" description="GFO/IDH/MocA-like oxidoreductase" evidence="3">
    <location>
        <begin position="137"/>
        <end position="266"/>
    </location>
</feature>
<dbReference type="SUPFAM" id="SSF51735">
    <property type="entry name" value="NAD(P)-binding Rossmann-fold domains"/>
    <property type="match status" value="1"/>
</dbReference>
<comment type="caution">
    <text evidence="4">The sequence shown here is derived from an EMBL/GenBank/DDBJ whole genome shotgun (WGS) entry which is preliminary data.</text>
</comment>
<dbReference type="InterPro" id="IPR036291">
    <property type="entry name" value="NAD(P)-bd_dom_sf"/>
</dbReference>
<feature type="domain" description="Gfo/Idh/MocA-like oxidoreductase N-terminal" evidence="2">
    <location>
        <begin position="6"/>
        <end position="121"/>
    </location>
</feature>
<evidence type="ECO:0000259" key="2">
    <source>
        <dbReference type="Pfam" id="PF01408"/>
    </source>
</evidence>
<dbReference type="GO" id="GO:0016491">
    <property type="term" value="F:oxidoreductase activity"/>
    <property type="evidence" value="ECO:0007669"/>
    <property type="project" value="UniProtKB-KW"/>
</dbReference>
<dbReference type="Gene3D" id="3.30.360.10">
    <property type="entry name" value="Dihydrodipicolinate Reductase, domain 2"/>
    <property type="match status" value="1"/>
</dbReference>
<dbReference type="InterPro" id="IPR050463">
    <property type="entry name" value="Gfo/Idh/MocA_oxidrdct_glycsds"/>
</dbReference>
<dbReference type="Pfam" id="PF22725">
    <property type="entry name" value="GFO_IDH_MocA_C3"/>
    <property type="match status" value="1"/>
</dbReference>
<organism evidence="4 5">
    <name type="scientific">Microlunatus parietis</name>
    <dbReference type="NCBI Taxonomy" id="682979"/>
    <lineage>
        <taxon>Bacteria</taxon>
        <taxon>Bacillati</taxon>
        <taxon>Actinomycetota</taxon>
        <taxon>Actinomycetes</taxon>
        <taxon>Propionibacteriales</taxon>
        <taxon>Propionibacteriaceae</taxon>
        <taxon>Microlunatus</taxon>
    </lineage>
</organism>
<dbReference type="InterPro" id="IPR055170">
    <property type="entry name" value="GFO_IDH_MocA-like_dom"/>
</dbReference>
<evidence type="ECO:0000313" key="5">
    <source>
        <dbReference type="Proteomes" id="UP000569914"/>
    </source>
</evidence>
<dbReference type="AlphaFoldDB" id="A0A7Y9LD52"/>
<dbReference type="GO" id="GO:0000166">
    <property type="term" value="F:nucleotide binding"/>
    <property type="evidence" value="ECO:0007669"/>
    <property type="project" value="InterPro"/>
</dbReference>